<sequence length="195" mass="23024">MNKTSALDLKKNLNVEYFINDIDSDTTFEDLEREIGHPSGMWGSGVSILYYNVGDLIISEDMSTVFSEDARIRILIIRDKDRKYKCKLVYKTPDTSNTQDIKKFFEEKEDINSVDKKEIEISQLFNLNNKYAYKDIVNLYGEPNGIIDCNRIFYHINSYYIFFPMKFLPDSKVYLKYILIYNENGDFKCSVYYDN</sequence>
<keyword evidence="2" id="KW-1185">Reference proteome</keyword>
<dbReference type="HOGENOM" id="CLU_096041_0_0_9"/>
<dbReference type="EMBL" id="ACZL01000012">
    <property type="protein sequence ID" value="EHI56170.1"/>
    <property type="molecule type" value="Genomic_DNA"/>
</dbReference>
<accession>G5GGL0</accession>
<dbReference type="Proteomes" id="UP000003011">
    <property type="component" value="Unassembled WGS sequence"/>
</dbReference>
<dbReference type="AlphaFoldDB" id="G5GGL0"/>
<protein>
    <submittedName>
        <fullName evidence="1">Uncharacterized protein</fullName>
    </submittedName>
</protein>
<dbReference type="RefSeq" id="WP_005539867.1">
    <property type="nucleotide sequence ID" value="NZ_JH378830.1"/>
</dbReference>
<evidence type="ECO:0000313" key="1">
    <source>
        <dbReference type="EMBL" id="EHI56170.1"/>
    </source>
</evidence>
<proteinExistence type="predicted"/>
<evidence type="ECO:0000313" key="2">
    <source>
        <dbReference type="Proteomes" id="UP000003011"/>
    </source>
</evidence>
<name>G5GGL0_9FIRM</name>
<organism evidence="1 2">
    <name type="scientific">Johnsonella ignava ATCC 51276</name>
    <dbReference type="NCBI Taxonomy" id="679200"/>
    <lineage>
        <taxon>Bacteria</taxon>
        <taxon>Bacillati</taxon>
        <taxon>Bacillota</taxon>
        <taxon>Clostridia</taxon>
        <taxon>Lachnospirales</taxon>
        <taxon>Lachnospiraceae</taxon>
        <taxon>Johnsonella</taxon>
    </lineage>
</organism>
<gene>
    <name evidence="1" type="ORF">HMPREF9333_00700</name>
</gene>
<reference evidence="1 2" key="1">
    <citation type="submission" date="2011-08" db="EMBL/GenBank/DDBJ databases">
        <title>The Genome Sequence of Johnsonella ignava ATCC 51276.</title>
        <authorList>
            <consortium name="The Broad Institute Genome Sequencing Platform"/>
            <person name="Earl A."/>
            <person name="Ward D."/>
            <person name="Feldgarden M."/>
            <person name="Gevers D."/>
            <person name="Izard J."/>
            <person name="Blanton J.M."/>
            <person name="Baranova O.V."/>
            <person name="Dewhirst F.E."/>
            <person name="Young S.K."/>
            <person name="Zeng Q."/>
            <person name="Gargeya S."/>
            <person name="Fitzgerald M."/>
            <person name="Haas B."/>
            <person name="Abouelleil A."/>
            <person name="Alvarado L."/>
            <person name="Arachchi H.M."/>
            <person name="Berlin A."/>
            <person name="Brown A."/>
            <person name="Chapman S.B."/>
            <person name="Chen Z."/>
            <person name="Dunbar C."/>
            <person name="Freedman E."/>
            <person name="Gearin G."/>
            <person name="Gellesch M."/>
            <person name="Goldberg J."/>
            <person name="Griggs A."/>
            <person name="Gujja S."/>
            <person name="Heiman D."/>
            <person name="Howarth C."/>
            <person name="Larson L."/>
            <person name="Lui A."/>
            <person name="MacDonald P.J.P."/>
            <person name="Montmayeur A."/>
            <person name="Murphy C."/>
            <person name="Neiman D."/>
            <person name="Pearson M."/>
            <person name="Priest M."/>
            <person name="Roberts A."/>
            <person name="Saif S."/>
            <person name="Shea T."/>
            <person name="Shenoy N."/>
            <person name="Sisk P."/>
            <person name="Stolte C."/>
            <person name="Sykes S."/>
            <person name="Wortman J."/>
            <person name="Nusbaum C."/>
            <person name="Birren B."/>
        </authorList>
    </citation>
    <scope>NUCLEOTIDE SEQUENCE [LARGE SCALE GENOMIC DNA]</scope>
    <source>
        <strain evidence="1 2">ATCC 51276</strain>
    </source>
</reference>
<comment type="caution">
    <text evidence="1">The sequence shown here is derived from an EMBL/GenBank/DDBJ whole genome shotgun (WGS) entry which is preliminary data.</text>
</comment>